<feature type="signal peptide" evidence="1">
    <location>
        <begin position="1"/>
        <end position="23"/>
    </location>
</feature>
<proteinExistence type="predicted"/>
<sequence>MSRLLILLTGLIVLALLPSTSSAQDVPPDCMVSFNVQSEKVSTDISWLFATGSTASLSCGAAELLRERLFVEGDKIVKGSDLVGNPATAQQRAVTALNDLQNQVQQLPGDDVPGTLFSAGGYLVAKYLLVSCLLTVETAGGTCWAAAGKFVAATYGFFQKVYVNQSNTLTKQELLSKIENIRPALNSAGSGQADEAGARIRWVETQTNLCRSIQKDCL</sequence>
<gene>
    <name evidence="2" type="ORF">GGE16_005386</name>
</gene>
<keyword evidence="1" id="KW-0732">Signal</keyword>
<feature type="chain" id="PRO_5042265727" evidence="1">
    <location>
        <begin position="24"/>
        <end position="218"/>
    </location>
</feature>
<evidence type="ECO:0000256" key="1">
    <source>
        <dbReference type="SAM" id="SignalP"/>
    </source>
</evidence>
<dbReference type="RefSeq" id="WP_183609912.1">
    <property type="nucleotide sequence ID" value="NZ_JACHAZ010000009.1"/>
</dbReference>
<organism evidence="2 3">
    <name type="scientific">Rhizobium leguminosarum</name>
    <dbReference type="NCBI Taxonomy" id="384"/>
    <lineage>
        <taxon>Bacteria</taxon>
        <taxon>Pseudomonadati</taxon>
        <taxon>Pseudomonadota</taxon>
        <taxon>Alphaproteobacteria</taxon>
        <taxon>Hyphomicrobiales</taxon>
        <taxon>Rhizobiaceae</taxon>
        <taxon>Rhizobium/Agrobacterium group</taxon>
        <taxon>Rhizobium</taxon>
    </lineage>
</organism>
<name>A0AAE2MQW5_RHILE</name>
<dbReference type="Proteomes" id="UP000538507">
    <property type="component" value="Unassembled WGS sequence"/>
</dbReference>
<evidence type="ECO:0000313" key="2">
    <source>
        <dbReference type="EMBL" id="MBB4293299.1"/>
    </source>
</evidence>
<protein>
    <submittedName>
        <fullName evidence="2">Uncharacterized protein</fullName>
    </submittedName>
</protein>
<dbReference type="EMBL" id="JACIGO010000009">
    <property type="protein sequence ID" value="MBB4293299.1"/>
    <property type="molecule type" value="Genomic_DNA"/>
</dbReference>
<evidence type="ECO:0000313" key="3">
    <source>
        <dbReference type="Proteomes" id="UP000538507"/>
    </source>
</evidence>
<accession>A0AAE2MQW5</accession>
<reference evidence="2 3" key="1">
    <citation type="submission" date="2020-08" db="EMBL/GenBank/DDBJ databases">
        <title>Genomic Encyclopedia of Type Strains, Phase IV (KMG-V): Genome sequencing to study the core and pangenomes of soil and plant-associated prokaryotes.</title>
        <authorList>
            <person name="Whitman W."/>
        </authorList>
    </citation>
    <scope>NUCLEOTIDE SEQUENCE [LARGE SCALE GENOMIC DNA]</scope>
    <source>
        <strain evidence="2 3">SEMIA 415</strain>
    </source>
</reference>
<comment type="caution">
    <text evidence="2">The sequence shown here is derived from an EMBL/GenBank/DDBJ whole genome shotgun (WGS) entry which is preliminary data.</text>
</comment>
<dbReference type="AlphaFoldDB" id="A0AAE2MQW5"/>